<dbReference type="GO" id="GO:0007166">
    <property type="term" value="P:cell surface receptor signaling pathway"/>
    <property type="evidence" value="ECO:0007669"/>
    <property type="project" value="InterPro"/>
</dbReference>
<dbReference type="Proteomes" id="UP000232323">
    <property type="component" value="Unassembled WGS sequence"/>
</dbReference>
<dbReference type="InterPro" id="IPR011990">
    <property type="entry name" value="TPR-like_helical_dom_sf"/>
</dbReference>
<dbReference type="OrthoDB" id="551795at2759"/>
<dbReference type="PANTHER" id="PTHR45641:SF19">
    <property type="entry name" value="NEPHROCYSTIN-3"/>
    <property type="match status" value="1"/>
</dbReference>
<dbReference type="InterPro" id="IPR059179">
    <property type="entry name" value="MLKL-like_MCAfunc"/>
</dbReference>
<dbReference type="InterPro" id="IPR027417">
    <property type="entry name" value="P-loop_NTPase"/>
</dbReference>
<keyword evidence="1" id="KW-0677">Repeat</keyword>
<comment type="caution">
    <text evidence="4">The sequence shown here is derived from an EMBL/GenBank/DDBJ whole genome shotgun (WGS) entry which is preliminary data.</text>
</comment>
<gene>
    <name evidence="4" type="ORF">CEUSTIGMA_g4007.t1</name>
</gene>
<evidence type="ECO:0008006" key="6">
    <source>
        <dbReference type="Google" id="ProtNLM"/>
    </source>
</evidence>
<dbReference type="Pfam" id="PF13374">
    <property type="entry name" value="TPR_10"/>
    <property type="match status" value="1"/>
</dbReference>
<dbReference type="InterPro" id="IPR036537">
    <property type="entry name" value="Adaptor_Cbl_N_dom_sf"/>
</dbReference>
<evidence type="ECO:0000313" key="5">
    <source>
        <dbReference type="Proteomes" id="UP000232323"/>
    </source>
</evidence>
<protein>
    <recommendedName>
        <fullName evidence="6">MalT-like TPR region domain-containing protein</fullName>
    </recommendedName>
</protein>
<dbReference type="SUPFAM" id="SSF52540">
    <property type="entry name" value="P-loop containing nucleoside triphosphate hydrolases"/>
    <property type="match status" value="1"/>
</dbReference>
<dbReference type="PANTHER" id="PTHR45641">
    <property type="entry name" value="TETRATRICOPEPTIDE REPEAT PROTEIN (AFU_ORTHOLOGUE AFUA_6G03870)"/>
    <property type="match status" value="1"/>
</dbReference>
<feature type="region of interest" description="Disordered" evidence="3">
    <location>
        <begin position="82"/>
        <end position="101"/>
    </location>
</feature>
<evidence type="ECO:0000256" key="1">
    <source>
        <dbReference type="ARBA" id="ARBA00022737"/>
    </source>
</evidence>
<organism evidence="4 5">
    <name type="scientific">Chlamydomonas eustigma</name>
    <dbReference type="NCBI Taxonomy" id="1157962"/>
    <lineage>
        <taxon>Eukaryota</taxon>
        <taxon>Viridiplantae</taxon>
        <taxon>Chlorophyta</taxon>
        <taxon>core chlorophytes</taxon>
        <taxon>Chlorophyceae</taxon>
        <taxon>CS clade</taxon>
        <taxon>Chlamydomonadales</taxon>
        <taxon>Chlamydomonadaceae</taxon>
        <taxon>Chlamydomonas</taxon>
    </lineage>
</organism>
<evidence type="ECO:0000256" key="2">
    <source>
        <dbReference type="ARBA" id="ARBA00022803"/>
    </source>
</evidence>
<sequence>MGCGASTEHGNTASATASKPLSNHIEPLAQHPAPINKSRNDSSPVNTTIAAAAGGASGAAVGASGEIVVTRYKASNGDSAIVSNEDITHGDDKDNKDKDDEASNVSTLAGFLGSALGGSTSLSNVADLMGKVNALVADQASGPLVAFAESFADIEAIVRTVANLVVPPPGGQVVAAAVAIAAMMIKGAANVKQCCMLATDMNRLLVQVLQPDNRKALEQTSSATRAAASEFLEVCSDIHNFVESVLKQGWVKRLITWKETADEIQAMQNKLTKVNEGLMTSATLAQLSIANGIKEEAEKLKKVIEASGGAENLINDKDGMKKLISVTEGTTDAVMLSFLRDMKENQSMIMRSMMDHVTDEGPHTMIGNVKMKNIWKGRFAGKESVKWDDFFTVFPSQSAQYLSAEEMLLLMEELPPAGEARLKFKAACDVEDDEYFSVSEITQSFPPEADLVEQVRKLKGSPAKKGIAKMLPEIPAELFGREAEIQKLVETLGQARVVLVSAGPGEGKQSIAAKALDMMYEDGKAYGGVWSCNLAGVESADEISIRFIKSLSKNPKPFEQSSCGIDAALTSRLAELEKMGSPLYILIHGMEELIVIKEAEDGDKNASSALLRDQLQATIVKALHQVRNIHFVLVSRVDALGFTDIEKFLGREGSKKPQIPVIKLKKLDSKTEGVSIVQSHCPDISPKDAESLADYFDCNPLMLEIMATALRDGRMAIHEVTNMRNGMAGVNIVNMAASDYVLETNMVKIVESVQRTLRTLSADQRATLLKLSVLVPGSFNKETLRQILDIHPRIGDTLLKRLTSFKLLQQEPGSEDAFKVTPLVKQASLKILNDKTGSPSAKRSLCRTSTIKDGEMALAWRKYVIYCLTLAKKDFANFKTTPRMSFSSILKNKGNVQQALKVAVDPEEDIQYVAKDCLQELMEIMTYIPYFGSRIYDGELIEKACYAISEVASGEGAAASRGLCLAVRAFFLPDITPSDQEAVIQAVEEALDVLADVSSDKPALAKAMALRRKGVVQRDMGHYDDSVEALMAARLVMESSNLLENKESQLQAKLELILVLAELAGTLDYQGKTEEGGPIADLAVSKAREYYGKDKSHPVTALCLTTEGYYLKAKGLFSEAKAVHREAYDMRVEVFGKSHLDVAVSLQQMAISMIELGEYDKAKTSLMESLSIRQDALGLKHAFIFNTYRQLADLHLKLELTEDAESYLRKCKEVGDSLEWSRTHKKKLAAIKDLIKILKAKGAAEEATALEGEFGL</sequence>
<accession>A0A250X0G1</accession>
<evidence type="ECO:0000256" key="3">
    <source>
        <dbReference type="SAM" id="MobiDB-lite"/>
    </source>
</evidence>
<keyword evidence="5" id="KW-1185">Reference proteome</keyword>
<dbReference type="Gene3D" id="1.20.930.20">
    <property type="entry name" value="Adaptor protein Cbl, N-terminal domain"/>
    <property type="match status" value="1"/>
</dbReference>
<feature type="compositionally biased region" description="Polar residues" evidence="3">
    <location>
        <begin position="8"/>
        <end position="21"/>
    </location>
</feature>
<proteinExistence type="predicted"/>
<feature type="compositionally biased region" description="Basic and acidic residues" evidence="3">
    <location>
        <begin position="86"/>
        <end position="101"/>
    </location>
</feature>
<dbReference type="SUPFAM" id="SSF48452">
    <property type="entry name" value="TPR-like"/>
    <property type="match status" value="2"/>
</dbReference>
<reference evidence="4 5" key="1">
    <citation type="submission" date="2017-08" db="EMBL/GenBank/DDBJ databases">
        <title>Acidophilic green algal genome provides insights into adaptation to an acidic environment.</title>
        <authorList>
            <person name="Hirooka S."/>
            <person name="Hirose Y."/>
            <person name="Kanesaki Y."/>
            <person name="Higuchi S."/>
            <person name="Fujiwara T."/>
            <person name="Onuma R."/>
            <person name="Era A."/>
            <person name="Ohbayashi R."/>
            <person name="Uzuka A."/>
            <person name="Nozaki H."/>
            <person name="Yoshikawa H."/>
            <person name="Miyagishima S.Y."/>
        </authorList>
    </citation>
    <scope>NUCLEOTIDE SEQUENCE [LARGE SCALE GENOMIC DNA]</scope>
    <source>
        <strain evidence="4 5">NIES-2499</strain>
    </source>
</reference>
<dbReference type="Gene3D" id="1.25.40.10">
    <property type="entry name" value="Tetratricopeptide repeat domain"/>
    <property type="match status" value="1"/>
</dbReference>
<dbReference type="EMBL" id="BEGY01000018">
    <property type="protein sequence ID" value="GAX76561.1"/>
    <property type="molecule type" value="Genomic_DNA"/>
</dbReference>
<dbReference type="CDD" id="cd21037">
    <property type="entry name" value="MLKL_NTD"/>
    <property type="match status" value="1"/>
</dbReference>
<dbReference type="SMART" id="SM00028">
    <property type="entry name" value="TPR"/>
    <property type="match status" value="4"/>
</dbReference>
<name>A0A250X0G1_9CHLO</name>
<evidence type="ECO:0000313" key="4">
    <source>
        <dbReference type="EMBL" id="GAX76561.1"/>
    </source>
</evidence>
<dbReference type="Pfam" id="PF13424">
    <property type="entry name" value="TPR_12"/>
    <property type="match status" value="1"/>
</dbReference>
<dbReference type="InterPro" id="IPR019734">
    <property type="entry name" value="TPR_rpt"/>
</dbReference>
<dbReference type="AlphaFoldDB" id="A0A250X0G1"/>
<keyword evidence="2" id="KW-0802">TPR repeat</keyword>
<feature type="region of interest" description="Disordered" evidence="3">
    <location>
        <begin position="1"/>
        <end position="22"/>
    </location>
</feature>